<protein>
    <submittedName>
        <fullName evidence="2">Uncharacterized protein</fullName>
    </submittedName>
</protein>
<organism evidence="2">
    <name type="scientific">uncultured Microvirga sp</name>
    <dbReference type="NCBI Taxonomy" id="412392"/>
    <lineage>
        <taxon>Bacteria</taxon>
        <taxon>Pseudomonadati</taxon>
        <taxon>Pseudomonadota</taxon>
        <taxon>Alphaproteobacteria</taxon>
        <taxon>Hyphomicrobiales</taxon>
        <taxon>Methylobacteriaceae</taxon>
        <taxon>Microvirga</taxon>
        <taxon>environmental samples</taxon>
    </lineage>
</organism>
<evidence type="ECO:0000256" key="1">
    <source>
        <dbReference type="SAM" id="MobiDB-lite"/>
    </source>
</evidence>
<feature type="non-terminal residue" evidence="2">
    <location>
        <position position="39"/>
    </location>
</feature>
<name>A0A6J4KI55_9HYPH</name>
<dbReference type="EMBL" id="CADCUC010000021">
    <property type="protein sequence ID" value="CAA9305790.1"/>
    <property type="molecule type" value="Genomic_DNA"/>
</dbReference>
<dbReference type="AlphaFoldDB" id="A0A6J4KI55"/>
<feature type="region of interest" description="Disordered" evidence="1">
    <location>
        <begin position="1"/>
        <end position="39"/>
    </location>
</feature>
<feature type="compositionally biased region" description="Basic and acidic residues" evidence="1">
    <location>
        <begin position="1"/>
        <end position="13"/>
    </location>
</feature>
<evidence type="ECO:0000313" key="2">
    <source>
        <dbReference type="EMBL" id="CAA9305790.1"/>
    </source>
</evidence>
<proteinExistence type="predicted"/>
<feature type="non-terminal residue" evidence="2">
    <location>
        <position position="1"/>
    </location>
</feature>
<accession>A0A6J4KI55</accession>
<sequence>GDRREDGGNDDAARGYVGHRLQLGSATASRPPAGCGSRV</sequence>
<reference evidence="2" key="1">
    <citation type="submission" date="2020-02" db="EMBL/GenBank/DDBJ databases">
        <authorList>
            <person name="Meier V. D."/>
        </authorList>
    </citation>
    <scope>NUCLEOTIDE SEQUENCE</scope>
    <source>
        <strain evidence="2">AVDCRST_MAG90</strain>
    </source>
</reference>
<gene>
    <name evidence="2" type="ORF">AVDCRST_MAG90-97</name>
</gene>